<dbReference type="EMBL" id="REGN01002582">
    <property type="protein sequence ID" value="RNA27177.1"/>
    <property type="molecule type" value="Genomic_DNA"/>
</dbReference>
<organism evidence="1 2">
    <name type="scientific">Brachionus plicatilis</name>
    <name type="common">Marine rotifer</name>
    <name type="synonym">Brachionus muelleri</name>
    <dbReference type="NCBI Taxonomy" id="10195"/>
    <lineage>
        <taxon>Eukaryota</taxon>
        <taxon>Metazoa</taxon>
        <taxon>Spiralia</taxon>
        <taxon>Gnathifera</taxon>
        <taxon>Rotifera</taxon>
        <taxon>Eurotatoria</taxon>
        <taxon>Monogononta</taxon>
        <taxon>Pseudotrocha</taxon>
        <taxon>Ploima</taxon>
        <taxon>Brachionidae</taxon>
        <taxon>Brachionus</taxon>
    </lineage>
</organism>
<dbReference type="Proteomes" id="UP000276133">
    <property type="component" value="Unassembled WGS sequence"/>
</dbReference>
<keyword evidence="2" id="KW-1185">Reference proteome</keyword>
<evidence type="ECO:0008006" key="3">
    <source>
        <dbReference type="Google" id="ProtNLM"/>
    </source>
</evidence>
<reference evidence="1 2" key="1">
    <citation type="journal article" date="2018" name="Sci. Rep.">
        <title>Genomic signatures of local adaptation to the degree of environmental predictability in rotifers.</title>
        <authorList>
            <person name="Franch-Gras L."/>
            <person name="Hahn C."/>
            <person name="Garcia-Roger E.M."/>
            <person name="Carmona M.J."/>
            <person name="Serra M."/>
            <person name="Gomez A."/>
        </authorList>
    </citation>
    <scope>NUCLEOTIDE SEQUENCE [LARGE SCALE GENOMIC DNA]</scope>
    <source>
        <strain evidence="1">HYR1</strain>
    </source>
</reference>
<evidence type="ECO:0000313" key="2">
    <source>
        <dbReference type="Proteomes" id="UP000276133"/>
    </source>
</evidence>
<sequence>MLDQWEDELELDGSVIRRVPSMRYLGVEISEDDRIAEHLEKRKRLVFQSISRLKTIGLHTHHLHPIMKGQLYKTYIRPILLYGIEAFHLNQGDINGLKRFEGNVVIKLMEISTRSSKNRLLLKIGSKLFNKGFTKILETIDIKDDIVSEIYKITNILDCNPGTNTAEACAMKKYMIKDEIRCEREDEQVGGVEENI</sequence>
<gene>
    <name evidence="1" type="ORF">BpHYR1_002308</name>
</gene>
<dbReference type="AlphaFoldDB" id="A0A3M7RV41"/>
<dbReference type="OrthoDB" id="6626863at2759"/>
<evidence type="ECO:0000313" key="1">
    <source>
        <dbReference type="EMBL" id="RNA27177.1"/>
    </source>
</evidence>
<proteinExistence type="predicted"/>
<name>A0A3M7RV41_BRAPC</name>
<comment type="caution">
    <text evidence="1">The sequence shown here is derived from an EMBL/GenBank/DDBJ whole genome shotgun (WGS) entry which is preliminary data.</text>
</comment>
<accession>A0A3M7RV41</accession>
<protein>
    <recommendedName>
        <fullName evidence="3">RNA-directed DNA polymerase from mobile element jockey-like</fullName>
    </recommendedName>
</protein>